<comment type="caution">
    <text evidence="2">The sequence shown here is derived from an EMBL/GenBank/DDBJ whole genome shotgun (WGS) entry which is preliminary data.</text>
</comment>
<evidence type="ECO:0000313" key="3">
    <source>
        <dbReference type="Proteomes" id="UP000258309"/>
    </source>
</evidence>
<evidence type="ECO:0000313" key="2">
    <source>
        <dbReference type="EMBL" id="RFU32836.1"/>
    </source>
</evidence>
<evidence type="ECO:0000256" key="1">
    <source>
        <dbReference type="SAM" id="Phobius"/>
    </source>
</evidence>
<accession>A0A3E2HHD4</accession>
<dbReference type="PANTHER" id="PTHR35896">
    <property type="entry name" value="IG-LIKE DOMAIN-CONTAINING PROTEIN"/>
    <property type="match status" value="1"/>
</dbReference>
<dbReference type="InterPro" id="IPR053008">
    <property type="entry name" value="Phomopsin_biosynth_assoc"/>
</dbReference>
<organism evidence="2 3">
    <name type="scientific">Scytalidium lignicola</name>
    <name type="common">Hyphomycete</name>
    <dbReference type="NCBI Taxonomy" id="5539"/>
    <lineage>
        <taxon>Eukaryota</taxon>
        <taxon>Fungi</taxon>
        <taxon>Dikarya</taxon>
        <taxon>Ascomycota</taxon>
        <taxon>Pezizomycotina</taxon>
        <taxon>Leotiomycetes</taxon>
        <taxon>Leotiomycetes incertae sedis</taxon>
        <taxon>Scytalidium</taxon>
    </lineage>
</organism>
<keyword evidence="1" id="KW-1133">Transmembrane helix</keyword>
<keyword evidence="3" id="KW-1185">Reference proteome</keyword>
<sequence>MSASTTTRKSSKIDTTQLSFWQHQFNAMSAEECIPFIPEMSNSMSSSTTHVDRNSVDLSDVLDAEKGGRYKDSNDYGRVPFEDDHLPSPSSGHSGLWARFSAYKRSIALGFLTLLAFGISILMVIRVVQTSSVKAVVPGRIPGLQYTSDGRLLSCGNNFEEAEAAGCRFDIMTFVYTPPACYDEEEALRAMDEHSDLAPFRATGTWPWWRYENHTDPLPQTIEALSSVVPVWTNNVYHRAHCLYLWRVSHRAMNRVATAPPGGVWVYEKMVDWDHVTHCNKLLNNIEKPEDWPAQAVKRIGSCVRLDGPSDASTGGTGLFG</sequence>
<reference evidence="2 3" key="1">
    <citation type="submission" date="2018-05" db="EMBL/GenBank/DDBJ databases">
        <title>Draft genome sequence of Scytalidium lignicola DSM 105466, a ubiquitous saprotrophic fungus.</title>
        <authorList>
            <person name="Buettner E."/>
            <person name="Gebauer A.M."/>
            <person name="Hofrichter M."/>
            <person name="Liers C."/>
            <person name="Kellner H."/>
        </authorList>
    </citation>
    <scope>NUCLEOTIDE SEQUENCE [LARGE SCALE GENOMIC DNA]</scope>
    <source>
        <strain evidence="2 3">DSM 105466</strain>
    </source>
</reference>
<dbReference type="AlphaFoldDB" id="A0A3E2HHD4"/>
<feature type="non-terminal residue" evidence="2">
    <location>
        <position position="1"/>
    </location>
</feature>
<dbReference type="PANTHER" id="PTHR35896:SF3">
    <property type="entry name" value="MAJOR FACILITATOR SUPERFAMILY TRANSPORTER"/>
    <property type="match status" value="1"/>
</dbReference>
<proteinExistence type="predicted"/>
<dbReference type="STRING" id="5539.A0A3E2HHD4"/>
<feature type="non-terminal residue" evidence="2">
    <location>
        <position position="321"/>
    </location>
</feature>
<keyword evidence="1" id="KW-0812">Transmembrane</keyword>
<keyword evidence="1" id="KW-0472">Membrane</keyword>
<dbReference type="EMBL" id="NCSJ02000047">
    <property type="protein sequence ID" value="RFU32836.1"/>
    <property type="molecule type" value="Genomic_DNA"/>
</dbReference>
<protein>
    <submittedName>
        <fullName evidence="2">Uncharacterized protein</fullName>
    </submittedName>
</protein>
<gene>
    <name evidence="2" type="ORF">B7463_g3485</name>
</gene>
<dbReference type="Proteomes" id="UP000258309">
    <property type="component" value="Unassembled WGS sequence"/>
</dbReference>
<dbReference type="OrthoDB" id="3501153at2759"/>
<name>A0A3E2HHD4_SCYLI</name>
<feature type="transmembrane region" description="Helical" evidence="1">
    <location>
        <begin position="107"/>
        <end position="128"/>
    </location>
</feature>